<keyword evidence="1" id="KW-1133">Transmembrane helix</keyword>
<name>A0A6D2KFM0_9BRAS</name>
<organism evidence="2 3">
    <name type="scientific">Microthlaspi erraticum</name>
    <dbReference type="NCBI Taxonomy" id="1685480"/>
    <lineage>
        <taxon>Eukaryota</taxon>
        <taxon>Viridiplantae</taxon>
        <taxon>Streptophyta</taxon>
        <taxon>Embryophyta</taxon>
        <taxon>Tracheophyta</taxon>
        <taxon>Spermatophyta</taxon>
        <taxon>Magnoliopsida</taxon>
        <taxon>eudicotyledons</taxon>
        <taxon>Gunneridae</taxon>
        <taxon>Pentapetalae</taxon>
        <taxon>rosids</taxon>
        <taxon>malvids</taxon>
        <taxon>Brassicales</taxon>
        <taxon>Brassicaceae</taxon>
        <taxon>Coluteocarpeae</taxon>
        <taxon>Microthlaspi</taxon>
    </lineage>
</organism>
<accession>A0A6D2KFM0</accession>
<dbReference type="EMBL" id="CACVBM020001529">
    <property type="protein sequence ID" value="CAA7053284.1"/>
    <property type="molecule type" value="Genomic_DNA"/>
</dbReference>
<evidence type="ECO:0000256" key="1">
    <source>
        <dbReference type="SAM" id="Phobius"/>
    </source>
</evidence>
<keyword evidence="1" id="KW-0472">Membrane</keyword>
<dbReference type="AlphaFoldDB" id="A0A6D2KFM0"/>
<feature type="transmembrane region" description="Helical" evidence="1">
    <location>
        <begin position="21"/>
        <end position="40"/>
    </location>
</feature>
<proteinExistence type="predicted"/>
<sequence>MLAPAVLYYASELLHDVFVEMNLGVIFFLLCLGAAGWFLFPSKEESLEREHAELQRFGHVVPTTPADSFFLRVSAMVFPQGVSVWSKI</sequence>
<protein>
    <submittedName>
        <fullName evidence="2">Uncharacterized protein</fullName>
    </submittedName>
</protein>
<keyword evidence="3" id="KW-1185">Reference proteome</keyword>
<keyword evidence="1" id="KW-0812">Transmembrane</keyword>
<evidence type="ECO:0000313" key="2">
    <source>
        <dbReference type="EMBL" id="CAA7053284.1"/>
    </source>
</evidence>
<reference evidence="2" key="1">
    <citation type="submission" date="2020-01" db="EMBL/GenBank/DDBJ databases">
        <authorList>
            <person name="Mishra B."/>
        </authorList>
    </citation>
    <scope>NUCLEOTIDE SEQUENCE [LARGE SCALE GENOMIC DNA]</scope>
</reference>
<evidence type="ECO:0000313" key="3">
    <source>
        <dbReference type="Proteomes" id="UP000467841"/>
    </source>
</evidence>
<gene>
    <name evidence="2" type="ORF">MERR_LOCUS40520</name>
</gene>
<comment type="caution">
    <text evidence="2">The sequence shown here is derived from an EMBL/GenBank/DDBJ whole genome shotgun (WGS) entry which is preliminary data.</text>
</comment>
<dbReference type="Proteomes" id="UP000467841">
    <property type="component" value="Unassembled WGS sequence"/>
</dbReference>